<keyword evidence="2" id="KW-0472">Membrane</keyword>
<evidence type="ECO:0000256" key="2">
    <source>
        <dbReference type="SAM" id="Phobius"/>
    </source>
</evidence>
<evidence type="ECO:0000313" key="4">
    <source>
        <dbReference type="Proteomes" id="UP000243024"/>
    </source>
</evidence>
<name>A0A132N863_HYDSH</name>
<dbReference type="AlphaFoldDB" id="A0A132N863"/>
<dbReference type="Proteomes" id="UP000243024">
    <property type="component" value="Unassembled WGS sequence"/>
</dbReference>
<accession>A0A132N863</accession>
<protein>
    <submittedName>
        <fullName evidence="3">Uncharacterized protein</fullName>
    </submittedName>
</protein>
<comment type="caution">
    <text evidence="3">The sequence shown here is derived from an EMBL/GenBank/DDBJ whole genome shotgun (WGS) entry which is preliminary data.</text>
</comment>
<keyword evidence="4" id="KW-1185">Reference proteome</keyword>
<dbReference type="EMBL" id="JXBB01000063">
    <property type="protein sequence ID" value="OAR03357.1"/>
    <property type="molecule type" value="Genomic_DNA"/>
</dbReference>
<evidence type="ECO:0000256" key="1">
    <source>
        <dbReference type="SAM" id="MobiDB-lite"/>
    </source>
</evidence>
<feature type="transmembrane region" description="Helical" evidence="2">
    <location>
        <begin position="20"/>
        <end position="42"/>
    </location>
</feature>
<sequence>MPGRRSESKAKDEGTPEKVYYNLTITIVGLCSVTFAASYAIWKGDRIAERWSQEKANEMQARQNARSPKNGGG</sequence>
<organism evidence="3 4">
    <name type="scientific">Hydrogenibacillus schlegelii</name>
    <name type="common">Bacillus schlegelii</name>
    <dbReference type="NCBI Taxonomy" id="1484"/>
    <lineage>
        <taxon>Bacteria</taxon>
        <taxon>Bacillati</taxon>
        <taxon>Bacillota</taxon>
        <taxon>Bacilli</taxon>
        <taxon>Bacillales</taxon>
        <taxon>Bacillales Family X. Incertae Sedis</taxon>
        <taxon>Hydrogenibacillus</taxon>
    </lineage>
</organism>
<dbReference type="STRING" id="1484.SA87_04195"/>
<evidence type="ECO:0000313" key="3">
    <source>
        <dbReference type="EMBL" id="OAR03357.1"/>
    </source>
</evidence>
<gene>
    <name evidence="3" type="ORF">SA87_04195</name>
</gene>
<reference evidence="3 4" key="1">
    <citation type="submission" date="2015-09" db="EMBL/GenBank/DDBJ databases">
        <title>Draft genome sequence of Hydrogenibacillus schlegelii DSM 2000.</title>
        <authorList>
            <person name="Hemp J."/>
        </authorList>
    </citation>
    <scope>NUCLEOTIDE SEQUENCE [LARGE SCALE GENOMIC DNA]</scope>
    <source>
        <strain evidence="3 4">MA 48</strain>
    </source>
</reference>
<proteinExistence type="predicted"/>
<keyword evidence="2" id="KW-0812">Transmembrane</keyword>
<keyword evidence="2" id="KW-1133">Transmembrane helix</keyword>
<feature type="region of interest" description="Disordered" evidence="1">
    <location>
        <begin position="53"/>
        <end position="73"/>
    </location>
</feature>